<evidence type="ECO:0000313" key="5">
    <source>
        <dbReference type="Proteomes" id="UP000199031"/>
    </source>
</evidence>
<dbReference type="InterPro" id="IPR030392">
    <property type="entry name" value="S74_ICA"/>
</dbReference>
<keyword evidence="2" id="KW-0732">Signal</keyword>
<gene>
    <name evidence="4" type="ORF">SAMN05444277_10838</name>
</gene>
<dbReference type="EMBL" id="FOXQ01000008">
    <property type="protein sequence ID" value="SFQ28742.1"/>
    <property type="molecule type" value="Genomic_DNA"/>
</dbReference>
<dbReference type="STRING" id="1465490.SAMN05444277_10838"/>
<evidence type="ECO:0000259" key="3">
    <source>
        <dbReference type="PROSITE" id="PS51688"/>
    </source>
</evidence>
<feature type="chain" id="PRO_5011711067" evidence="2">
    <location>
        <begin position="22"/>
        <end position="632"/>
    </location>
</feature>
<dbReference type="AlphaFoldDB" id="A0A1I5X9U4"/>
<keyword evidence="5" id="KW-1185">Reference proteome</keyword>
<dbReference type="Proteomes" id="UP000199031">
    <property type="component" value="Unassembled WGS sequence"/>
</dbReference>
<dbReference type="Pfam" id="PF18962">
    <property type="entry name" value="Por_Secre_tail"/>
    <property type="match status" value="1"/>
</dbReference>
<organism evidence="4 5">
    <name type="scientific">Parafilimonas terrae</name>
    <dbReference type="NCBI Taxonomy" id="1465490"/>
    <lineage>
        <taxon>Bacteria</taxon>
        <taxon>Pseudomonadati</taxon>
        <taxon>Bacteroidota</taxon>
        <taxon>Chitinophagia</taxon>
        <taxon>Chitinophagales</taxon>
        <taxon>Chitinophagaceae</taxon>
        <taxon>Parafilimonas</taxon>
    </lineage>
</organism>
<protein>
    <submittedName>
        <fullName evidence="4">Chaperone of endosialidase</fullName>
    </submittedName>
</protein>
<evidence type="ECO:0000256" key="2">
    <source>
        <dbReference type="SAM" id="SignalP"/>
    </source>
</evidence>
<feature type="coiled-coil region" evidence="1">
    <location>
        <begin position="503"/>
        <end position="530"/>
    </location>
</feature>
<proteinExistence type="predicted"/>
<dbReference type="InterPro" id="IPR026444">
    <property type="entry name" value="Secre_tail"/>
</dbReference>
<evidence type="ECO:0000313" key="4">
    <source>
        <dbReference type="EMBL" id="SFQ28742.1"/>
    </source>
</evidence>
<sequence>MKRFNAIVLTIICFQTTFAQNANQSLSNLNATTAVNATLLPANDNNLNIGSASKSWKDMFLDGSIYIGGSRFITCSTGTGLSNTAVGADALIAGTSGNNNTATGFNTLRNNVTGQSNTANGAYALYANRSGSFNTAIGDGSLYNNANGSSNTATGYKSLYSNRTGHGNTANGYQALYYNTNGNYNMAIGESSLFRNTSGSSNTASGYYTLAQNTTGFGNTATGAAALSENTTGSGNTATGRLALTHNITGRSNTATGIGSLMANTSGYENTANGISAINFNTIGYANTAAGARALFYNQSGYQNTAGGANALYYNTSGYGNVAYGYNALYNNTTGKRNTAIGFFANVSSGGLTNAIAIGYMTQVDASNKVRIGNTNIVSIGGQVSWTTFSDGRYKTNKKDDVKGLAFINLLKPITYTVDINALNAYYERNAKNDSAYNSLKREMQAQAARAAKIVYNGFEAQEVEAAARQLNYNFSGVDKPQTDDGLYGLRYSDFVVPLVKAVQELSKDNEAKDEKINNLQKQIDELRVMVGSKQLTANNQHATIIADARLEQNMPNPFNNTTTVAYSLPVKFSSAKIIVTNINGKQLKQLNISGTGKGTIRIDASALASGAYYYSLYVDGRLVGSRQMIRN</sequence>
<feature type="domain" description="Peptidase S74" evidence="3">
    <location>
        <begin position="390"/>
        <end position="524"/>
    </location>
</feature>
<reference evidence="4 5" key="1">
    <citation type="submission" date="2016-10" db="EMBL/GenBank/DDBJ databases">
        <authorList>
            <person name="de Groot N.N."/>
        </authorList>
    </citation>
    <scope>NUCLEOTIDE SEQUENCE [LARGE SCALE GENOMIC DNA]</scope>
    <source>
        <strain evidence="4 5">DSM 28286</strain>
    </source>
</reference>
<accession>A0A1I5X9U4</accession>
<dbReference type="RefSeq" id="WP_090659297.1">
    <property type="nucleotide sequence ID" value="NZ_FOXQ01000008.1"/>
</dbReference>
<dbReference type="PROSITE" id="PS51688">
    <property type="entry name" value="ICA"/>
    <property type="match status" value="1"/>
</dbReference>
<name>A0A1I5X9U4_9BACT</name>
<dbReference type="OrthoDB" id="9807669at2"/>
<dbReference type="InterPro" id="IPR011049">
    <property type="entry name" value="Serralysin-like_metalloprot_C"/>
</dbReference>
<feature type="signal peptide" evidence="2">
    <location>
        <begin position="1"/>
        <end position="21"/>
    </location>
</feature>
<dbReference type="Gene3D" id="2.150.10.10">
    <property type="entry name" value="Serralysin-like metalloprotease, C-terminal"/>
    <property type="match status" value="1"/>
</dbReference>
<keyword evidence="1" id="KW-0175">Coiled coil</keyword>
<evidence type="ECO:0000256" key="1">
    <source>
        <dbReference type="SAM" id="Coils"/>
    </source>
</evidence>